<feature type="signal peptide" evidence="1">
    <location>
        <begin position="1"/>
        <end position="23"/>
    </location>
</feature>
<dbReference type="InterPro" id="IPR013222">
    <property type="entry name" value="Glyco_hyd_98_carb-bd"/>
</dbReference>
<accession>A0A3D3R4E8</accession>
<dbReference type="Proteomes" id="UP000263642">
    <property type="component" value="Unassembled WGS sequence"/>
</dbReference>
<organism evidence="3 4">
    <name type="scientific">Gimesia maris</name>
    <dbReference type="NCBI Taxonomy" id="122"/>
    <lineage>
        <taxon>Bacteria</taxon>
        <taxon>Pseudomonadati</taxon>
        <taxon>Planctomycetota</taxon>
        <taxon>Planctomycetia</taxon>
        <taxon>Planctomycetales</taxon>
        <taxon>Planctomycetaceae</taxon>
        <taxon>Gimesia</taxon>
    </lineage>
</organism>
<proteinExistence type="predicted"/>
<dbReference type="EMBL" id="DQAY01000063">
    <property type="protein sequence ID" value="HCO23629.1"/>
    <property type="molecule type" value="Genomic_DNA"/>
</dbReference>
<sequence>MRSMLFCLLFILIGLIFQSQIQAAELELVSGKKLDGTLIEIRQNQLTMQMKTGRETVAAADTIRVNLDHHRLPWKKTGMLRLANHDQILGDLVRSEEEYLLIKMNTLPGQPEWRVPLETVTAAFFDWPASRFTRTELLTKIDLQKQNDDLFFLKNGDHLQGEFISFNEKTFRFDSSAGETSVPRGGIQCFCFNPELVNFPQPDQLRYVLTLTNGTRVTISELAVSQEHVAAKTLFGASLTCPISMVETITPRGGKVIPLSDVNPASYQFTPYLSRKWDWQRNRNVLRGPLVTEGTEYFSGLGMHSASELRYQLDGKYSGFQTLVGLDEATTARGDVDVLILVDQRVVFQQSLSEEQRRMVEVPRIDMTGAQELILKVEFGKNADMDDHVNWLRPVLLRSE</sequence>
<protein>
    <recommendedName>
        <fullName evidence="2">Glycosyl hydrolase family 98 putative carbohydrate-binding module domain-containing protein</fullName>
    </recommendedName>
</protein>
<feature type="domain" description="Glycosyl hydrolase family 98 putative carbohydrate-binding module" evidence="2">
    <location>
        <begin position="252"/>
        <end position="398"/>
    </location>
</feature>
<dbReference type="InterPro" id="IPR008979">
    <property type="entry name" value="Galactose-bd-like_sf"/>
</dbReference>
<dbReference type="Gene3D" id="2.60.120.1060">
    <property type="entry name" value="NPCBM/NEW2 domain"/>
    <property type="match status" value="1"/>
</dbReference>
<evidence type="ECO:0000256" key="1">
    <source>
        <dbReference type="SAM" id="SignalP"/>
    </source>
</evidence>
<gene>
    <name evidence="3" type="ORF">DIT97_11430</name>
</gene>
<evidence type="ECO:0000313" key="4">
    <source>
        <dbReference type="Proteomes" id="UP000263642"/>
    </source>
</evidence>
<dbReference type="SUPFAM" id="SSF49785">
    <property type="entry name" value="Galactose-binding domain-like"/>
    <property type="match status" value="1"/>
</dbReference>
<dbReference type="Pfam" id="PF08305">
    <property type="entry name" value="NPCBM"/>
    <property type="match status" value="1"/>
</dbReference>
<keyword evidence="1" id="KW-0732">Signal</keyword>
<comment type="caution">
    <text evidence="3">The sequence shown here is derived from an EMBL/GenBank/DDBJ whole genome shotgun (WGS) entry which is preliminary data.</text>
</comment>
<reference evidence="3 4" key="1">
    <citation type="journal article" date="2018" name="Nat. Biotechnol.">
        <title>A standardized bacterial taxonomy based on genome phylogeny substantially revises the tree of life.</title>
        <authorList>
            <person name="Parks D.H."/>
            <person name="Chuvochina M."/>
            <person name="Waite D.W."/>
            <person name="Rinke C."/>
            <person name="Skarshewski A."/>
            <person name="Chaumeil P.A."/>
            <person name="Hugenholtz P."/>
        </authorList>
    </citation>
    <scope>NUCLEOTIDE SEQUENCE [LARGE SCALE GENOMIC DNA]</scope>
    <source>
        <strain evidence="3">UBA9375</strain>
    </source>
</reference>
<feature type="chain" id="PRO_5017689997" description="Glycosyl hydrolase family 98 putative carbohydrate-binding module domain-containing protein" evidence="1">
    <location>
        <begin position="24"/>
        <end position="400"/>
    </location>
</feature>
<dbReference type="InterPro" id="IPR038637">
    <property type="entry name" value="NPCBM_sf"/>
</dbReference>
<dbReference type="AlphaFoldDB" id="A0A3D3R4E8"/>
<name>A0A3D3R4E8_9PLAN</name>
<evidence type="ECO:0000313" key="3">
    <source>
        <dbReference type="EMBL" id="HCO23629.1"/>
    </source>
</evidence>
<dbReference type="SMART" id="SM00776">
    <property type="entry name" value="NPCBM"/>
    <property type="match status" value="1"/>
</dbReference>
<evidence type="ECO:0000259" key="2">
    <source>
        <dbReference type="SMART" id="SM00776"/>
    </source>
</evidence>